<dbReference type="EMBL" id="MLJW01005691">
    <property type="protein sequence ID" value="OIQ67808.1"/>
    <property type="molecule type" value="Genomic_DNA"/>
</dbReference>
<keyword evidence="1" id="KW-1133">Transmembrane helix</keyword>
<name>A0A1J5PAR0_9ZZZZ</name>
<keyword evidence="1" id="KW-0812">Transmembrane</keyword>
<keyword evidence="1" id="KW-0472">Membrane</keyword>
<evidence type="ECO:0000313" key="2">
    <source>
        <dbReference type="EMBL" id="OIQ67808.1"/>
    </source>
</evidence>
<reference evidence="2" key="1">
    <citation type="submission" date="2016-10" db="EMBL/GenBank/DDBJ databases">
        <title>Sequence of Gallionella enrichment culture.</title>
        <authorList>
            <person name="Poehlein A."/>
            <person name="Muehling M."/>
            <person name="Daniel R."/>
        </authorList>
    </citation>
    <scope>NUCLEOTIDE SEQUENCE</scope>
</reference>
<protein>
    <submittedName>
        <fullName evidence="2">Uncharacterized protein</fullName>
    </submittedName>
</protein>
<sequence>MSGIWENYLIAVGAFVILVVMLAPRGIVGVFNDLVEGRDRRKAEAQAGMRNLAEVE</sequence>
<accession>A0A1J5PAR0</accession>
<evidence type="ECO:0000256" key="1">
    <source>
        <dbReference type="SAM" id="Phobius"/>
    </source>
</evidence>
<feature type="transmembrane region" description="Helical" evidence="1">
    <location>
        <begin position="12"/>
        <end position="32"/>
    </location>
</feature>
<dbReference type="AlphaFoldDB" id="A0A1J5PAR0"/>
<proteinExistence type="predicted"/>
<comment type="caution">
    <text evidence="2">The sequence shown here is derived from an EMBL/GenBank/DDBJ whole genome shotgun (WGS) entry which is preliminary data.</text>
</comment>
<gene>
    <name evidence="2" type="ORF">GALL_506090</name>
</gene>
<organism evidence="2">
    <name type="scientific">mine drainage metagenome</name>
    <dbReference type="NCBI Taxonomy" id="410659"/>
    <lineage>
        <taxon>unclassified sequences</taxon>
        <taxon>metagenomes</taxon>
        <taxon>ecological metagenomes</taxon>
    </lineage>
</organism>